<organism evidence="2 3">
    <name type="scientific">Pseudomonas fildesensis</name>
    <dbReference type="NCBI Taxonomy" id="1674920"/>
    <lineage>
        <taxon>Bacteria</taxon>
        <taxon>Pseudomonadati</taxon>
        <taxon>Pseudomonadota</taxon>
        <taxon>Gammaproteobacteria</taxon>
        <taxon>Pseudomonadales</taxon>
        <taxon>Pseudomonadaceae</taxon>
        <taxon>Pseudomonas</taxon>
    </lineage>
</organism>
<proteinExistence type="predicted"/>
<dbReference type="AlphaFoldDB" id="A0A0J8G5W5"/>
<keyword evidence="3" id="KW-1185">Reference proteome</keyword>
<dbReference type="InterPro" id="IPR038488">
    <property type="entry name" value="Integrase_DNA-bd_sf"/>
</dbReference>
<evidence type="ECO:0000313" key="2">
    <source>
        <dbReference type="EMBL" id="KMT56324.1"/>
    </source>
</evidence>
<dbReference type="InterPro" id="IPR025166">
    <property type="entry name" value="Integrase_DNA_bind_dom"/>
</dbReference>
<dbReference type="RefSeq" id="WP_048722811.1">
    <property type="nucleotide sequence ID" value="NZ_LFMW01000004.1"/>
</dbReference>
<protein>
    <recommendedName>
        <fullName evidence="1">Integrase DNA-binding domain-containing protein</fullName>
    </recommendedName>
</protein>
<accession>A0A0J8G5W5</accession>
<evidence type="ECO:0000259" key="1">
    <source>
        <dbReference type="Pfam" id="PF13356"/>
    </source>
</evidence>
<dbReference type="PATRIC" id="fig|1674920.3.peg.4433"/>
<reference evidence="2 3" key="1">
    <citation type="submission" date="2015-06" db="EMBL/GenBank/DDBJ databases">
        <title>Draft genome sequence of an Antarctic Pseudomonas sp. strain KG01 with full potential for biotechnological applications.</title>
        <authorList>
            <person name="Pavlov M.S."/>
            <person name="Lira F."/>
            <person name="Martinez J.L."/>
            <person name="Marshall S.H."/>
        </authorList>
    </citation>
    <scope>NUCLEOTIDE SEQUENCE [LARGE SCALE GENOMIC DNA]</scope>
    <source>
        <strain evidence="2 3">KG01</strain>
    </source>
</reference>
<dbReference type="EMBL" id="LFMW01000004">
    <property type="protein sequence ID" value="KMT56324.1"/>
    <property type="molecule type" value="Genomic_DNA"/>
</dbReference>
<comment type="caution">
    <text evidence="2">The sequence shown here is derived from an EMBL/GenBank/DDBJ whole genome shotgun (WGS) entry which is preliminary data.</text>
</comment>
<dbReference type="Gene3D" id="3.30.160.390">
    <property type="entry name" value="Integrase, DNA-binding domain"/>
    <property type="match status" value="1"/>
</dbReference>
<gene>
    <name evidence="2" type="ORF">ACR52_08055</name>
</gene>
<feature type="domain" description="Integrase DNA-binding" evidence="1">
    <location>
        <begin position="1"/>
        <end position="37"/>
    </location>
</feature>
<dbReference type="Proteomes" id="UP000037551">
    <property type="component" value="Unassembled WGS sequence"/>
</dbReference>
<name>A0A0J8G5W5_9PSED</name>
<dbReference type="STRING" id="1674920.ACR52_08055"/>
<evidence type="ECO:0000313" key="3">
    <source>
        <dbReference type="Proteomes" id="UP000037551"/>
    </source>
</evidence>
<sequence length="71" mass="7940">MSLGVYPHISLQEARERAAECHNLLKQGANPGTKRRDDKLLQQEAGLSTFRRDAEYGYQFKADSGRSSATL</sequence>
<dbReference type="Pfam" id="PF13356">
    <property type="entry name" value="Arm-DNA-bind_3"/>
    <property type="match status" value="1"/>
</dbReference>